<dbReference type="PROSITE" id="PS00211">
    <property type="entry name" value="ABC_TRANSPORTER_1"/>
    <property type="match status" value="1"/>
</dbReference>
<evidence type="ECO:0000256" key="3">
    <source>
        <dbReference type="ARBA" id="ARBA00022741"/>
    </source>
</evidence>
<keyword evidence="7" id="KW-1185">Reference proteome</keyword>
<dbReference type="SMART" id="SM00382">
    <property type="entry name" value="AAA"/>
    <property type="match status" value="1"/>
</dbReference>
<evidence type="ECO:0000256" key="2">
    <source>
        <dbReference type="ARBA" id="ARBA00022448"/>
    </source>
</evidence>
<organism evidence="6 7">
    <name type="scientific">Microbacterium sufflavum</name>
    <dbReference type="NCBI Taxonomy" id="2851649"/>
    <lineage>
        <taxon>Bacteria</taxon>
        <taxon>Bacillati</taxon>
        <taxon>Actinomycetota</taxon>
        <taxon>Actinomycetes</taxon>
        <taxon>Micrococcales</taxon>
        <taxon>Microbacteriaceae</taxon>
        <taxon>Microbacterium</taxon>
    </lineage>
</organism>
<dbReference type="InterPro" id="IPR003593">
    <property type="entry name" value="AAA+_ATPase"/>
</dbReference>
<dbReference type="InterPro" id="IPR017871">
    <property type="entry name" value="ABC_transporter-like_CS"/>
</dbReference>
<dbReference type="InterPro" id="IPR050095">
    <property type="entry name" value="ECF_ABC_transporter_ATP-bd"/>
</dbReference>
<dbReference type="Proteomes" id="UP000831467">
    <property type="component" value="Chromosome"/>
</dbReference>
<dbReference type="PANTHER" id="PTHR43553">
    <property type="entry name" value="HEAVY METAL TRANSPORTER"/>
    <property type="match status" value="1"/>
</dbReference>
<dbReference type="SUPFAM" id="SSF52540">
    <property type="entry name" value="P-loop containing nucleoside triphosphate hydrolases"/>
    <property type="match status" value="1"/>
</dbReference>
<dbReference type="Gene3D" id="3.40.50.300">
    <property type="entry name" value="P-loop containing nucleotide triphosphate hydrolases"/>
    <property type="match status" value="1"/>
</dbReference>
<evidence type="ECO:0000256" key="1">
    <source>
        <dbReference type="ARBA" id="ARBA00005417"/>
    </source>
</evidence>
<comment type="similarity">
    <text evidence="1">Belongs to the ABC transporter superfamily.</text>
</comment>
<sequence>MREQRRAEEAAASIVLEHVRVEVDGRAILDDVSLDLTARRIAVIGANGSGKSTFARVLDGLVVPTAGTAVVHGLDVVRDTRELRRRVGFVFTDPDAQILMPTPAEDLALSLRGLPRAEVDRRVRETLAVHRLEAHADVPASSLSGGQKQLLALAAVLVTEPRLLVADEPTTLLDRRNARRIAELLMAQEAQVVVATHDLDLAARCDLAVLFEGGRAVAVGHPDAVIDEYCRVSA</sequence>
<accession>A0ABY4ILX2</accession>
<reference evidence="6 7" key="1">
    <citation type="submission" date="2021-06" db="EMBL/GenBank/DDBJ databases">
        <title>Genome-based taxonomic framework of Microbacterium strains isolated from marine environment, the description of four new species and reclassification of four preexisting species.</title>
        <authorList>
            <person name="Lee S.D."/>
            <person name="Kim S.-M."/>
            <person name="Byeon Y.-S."/>
            <person name="Yang H.L."/>
            <person name="Kim I.S."/>
        </authorList>
    </citation>
    <scope>NUCLEOTIDE SEQUENCE [LARGE SCALE GENOMIC DNA]</scope>
    <source>
        <strain evidence="6 7">SSW1-51</strain>
    </source>
</reference>
<evidence type="ECO:0000313" key="7">
    <source>
        <dbReference type="Proteomes" id="UP000831467"/>
    </source>
</evidence>
<dbReference type="InterPro" id="IPR027417">
    <property type="entry name" value="P-loop_NTPase"/>
</dbReference>
<dbReference type="GO" id="GO:0005524">
    <property type="term" value="F:ATP binding"/>
    <property type="evidence" value="ECO:0007669"/>
    <property type="project" value="UniProtKB-KW"/>
</dbReference>
<dbReference type="Pfam" id="PF00005">
    <property type="entry name" value="ABC_tran"/>
    <property type="match status" value="1"/>
</dbReference>
<evidence type="ECO:0000313" key="6">
    <source>
        <dbReference type="EMBL" id="UPL12283.1"/>
    </source>
</evidence>
<name>A0ABY4ILX2_9MICO</name>
<dbReference type="InterPro" id="IPR003439">
    <property type="entry name" value="ABC_transporter-like_ATP-bd"/>
</dbReference>
<dbReference type="RefSeq" id="WP_247981775.1">
    <property type="nucleotide sequence ID" value="NZ_CP078076.1"/>
</dbReference>
<dbReference type="EMBL" id="CP078076">
    <property type="protein sequence ID" value="UPL12283.1"/>
    <property type="molecule type" value="Genomic_DNA"/>
</dbReference>
<dbReference type="PROSITE" id="PS50893">
    <property type="entry name" value="ABC_TRANSPORTER_2"/>
    <property type="match status" value="1"/>
</dbReference>
<feature type="domain" description="ABC transporter" evidence="5">
    <location>
        <begin position="14"/>
        <end position="234"/>
    </location>
</feature>
<evidence type="ECO:0000259" key="5">
    <source>
        <dbReference type="PROSITE" id="PS50893"/>
    </source>
</evidence>
<dbReference type="InterPro" id="IPR015856">
    <property type="entry name" value="ABC_transpr_CbiO/EcfA_su"/>
</dbReference>
<keyword evidence="2" id="KW-0813">Transport</keyword>
<proteinExistence type="inferred from homology"/>
<gene>
    <name evidence="6" type="ORF">KV394_14705</name>
</gene>
<evidence type="ECO:0000256" key="4">
    <source>
        <dbReference type="ARBA" id="ARBA00022840"/>
    </source>
</evidence>
<keyword evidence="3" id="KW-0547">Nucleotide-binding</keyword>
<protein>
    <submittedName>
        <fullName evidence="6">Energy-coupling factor ABC transporter ATP-binding protein</fullName>
    </submittedName>
</protein>
<keyword evidence="4 6" id="KW-0067">ATP-binding</keyword>
<dbReference type="CDD" id="cd03225">
    <property type="entry name" value="ABC_cobalt_CbiO_domain1"/>
    <property type="match status" value="1"/>
</dbReference>
<dbReference type="PANTHER" id="PTHR43553:SF24">
    <property type="entry name" value="ENERGY-COUPLING FACTOR TRANSPORTER ATP-BINDING PROTEIN ECFA1"/>
    <property type="match status" value="1"/>
</dbReference>